<evidence type="ECO:0000256" key="1">
    <source>
        <dbReference type="ARBA" id="ARBA00022729"/>
    </source>
</evidence>
<dbReference type="InterPro" id="IPR014755">
    <property type="entry name" value="Cu-Rt/internalin_Ig-like"/>
</dbReference>
<dbReference type="Pfam" id="PF13205">
    <property type="entry name" value="Big_5"/>
    <property type="match status" value="2"/>
</dbReference>
<reference evidence="5" key="1">
    <citation type="submission" date="2015-11" db="EMBL/GenBank/DDBJ databases">
        <authorList>
            <person name="Varghese N."/>
        </authorList>
    </citation>
    <scope>NUCLEOTIDE SEQUENCE [LARGE SCALE GENOMIC DNA]</scope>
    <source>
        <strain evidence="5">JGI-23</strain>
    </source>
</reference>
<gene>
    <name evidence="4" type="ORF">JGI23_00450</name>
</gene>
<dbReference type="Gene3D" id="2.60.40.1220">
    <property type="match status" value="2"/>
</dbReference>
<dbReference type="RefSeq" id="WP_092347826.1">
    <property type="nucleotide sequence ID" value="NZ_CZVW01000004.1"/>
</dbReference>
<evidence type="ECO:0000313" key="5">
    <source>
        <dbReference type="Proteomes" id="UP000199197"/>
    </source>
</evidence>
<dbReference type="OrthoDB" id="9809989at2"/>
<dbReference type="PROSITE" id="PS51257">
    <property type="entry name" value="PROKAR_LIPOPROTEIN"/>
    <property type="match status" value="1"/>
</dbReference>
<name>A0A0P1MRC6_9BACT</name>
<sequence>MKKTNLVFIFALVFLGCATQVPPSGGPPDTTPPQIIKTYPENRTTNFKDDYVEVEFSEYVDKRSVQDAIYISPYVEGEIKFKWSGRKLKLIFPEKLKENKTYVITFGTEIRDLNAGNKMKESFALAFSTGSKIDSGSIGGKIYASKENFMVFAYLIDGINPDTLSPLRTKPDYVTQAGKDGNFKLQFLKLGKYRLIAINDKLRNLLYNPNEDEYGVFWKDVEIDSLTPSVENIIFKTTIEDTSKPFVSSVNVIDASHILVKFSEKIILSEKSFKLENSAGSLNLVPQIYPDSTRVILIIFDKLLNTGKYKLFISKVSDLAGNEIEPQIFELSPEPRNEFPQDTTAPSLIFSTPSDDETEIDLSANIKLLFDDILNPGVGASLVDSSGAGTEIKIEQNLNSLEIKPVESLKANELYTLNVFNIRDVNGNVFKDTLKITFRTLDPANFGAIEGNVVCDDTVSSVVVSAFEVGKKKIFQTKTKCNSRFIFEKIPQGRYLIEAFIDSNGNGKYDYGKVYPFIPSERFSVFPDTVKVRARWTTENINVKF</sequence>
<organism evidence="4 5">
    <name type="scientific">Candidatus Chryseopegocella kryptomonas</name>
    <dbReference type="NCBI Taxonomy" id="1633643"/>
    <lineage>
        <taxon>Bacteria</taxon>
        <taxon>Pseudomonadati</taxon>
        <taxon>Candidatus Kryptoniota</taxon>
        <taxon>Candidatus Chryseopegocella</taxon>
    </lineage>
</organism>
<feature type="chain" id="PRO_5006067712" evidence="2">
    <location>
        <begin position="19"/>
        <end position="545"/>
    </location>
</feature>
<proteinExistence type="predicted"/>
<evidence type="ECO:0000259" key="3">
    <source>
        <dbReference type="Pfam" id="PF13205"/>
    </source>
</evidence>
<evidence type="ECO:0000313" key="4">
    <source>
        <dbReference type="EMBL" id="CUS98272.1"/>
    </source>
</evidence>
<feature type="domain" description="SbsA Ig-like" evidence="3">
    <location>
        <begin position="29"/>
        <end position="129"/>
    </location>
</feature>
<protein>
    <submittedName>
        <fullName evidence="4">Copper-binding protein CopC (Methionine-rich)</fullName>
    </submittedName>
</protein>
<dbReference type="EMBL" id="CZVW01000004">
    <property type="protein sequence ID" value="CUS98272.1"/>
    <property type="molecule type" value="Genomic_DNA"/>
</dbReference>
<feature type="domain" description="SbsA Ig-like" evidence="3">
    <location>
        <begin position="342"/>
        <end position="440"/>
    </location>
</feature>
<dbReference type="InterPro" id="IPR032812">
    <property type="entry name" value="SbsA_Ig"/>
</dbReference>
<dbReference type="Proteomes" id="UP000199197">
    <property type="component" value="Unassembled WGS sequence"/>
</dbReference>
<keyword evidence="1 2" id="KW-0732">Signal</keyword>
<keyword evidence="5" id="KW-1185">Reference proteome</keyword>
<evidence type="ECO:0000256" key="2">
    <source>
        <dbReference type="SAM" id="SignalP"/>
    </source>
</evidence>
<dbReference type="AlphaFoldDB" id="A0A0P1MRC6"/>
<accession>A0A0P1MRC6</accession>
<feature type="signal peptide" evidence="2">
    <location>
        <begin position="1"/>
        <end position="18"/>
    </location>
</feature>